<dbReference type="SMART" id="SM00267">
    <property type="entry name" value="GGDEF"/>
    <property type="match status" value="1"/>
</dbReference>
<dbReference type="CDD" id="cd01949">
    <property type="entry name" value="GGDEF"/>
    <property type="match status" value="1"/>
</dbReference>
<sequence>MQTTKIKQSRILLIARLILILATAAVGAAVFFVMKNAGENQLITSLRSDLESIVALELATIEHGMEKTSTIATRPFLIRQIETVNAEPDNAAARAALQRGADSFLMTGPSAISMFDRAGREVAHAGHFVGNPEVSAPIQLHDEARLLYRGGYYLRSTKRVWHDGLMIGKVITEIPLPTLDRLFRSVGLRGETAELAMCAPAGEHGMHCFPSTLSHRALDLSTTTSSGMPLPMTYALRGESGAIVTRDYRHREVVAAYRPVGRLGLGMVLKIDSRELYAPIWRQLRYVLPLLGIVLAIALLSLRWLFTPLVAELVRSERETHEANERLRESEGQVRTLVESVNEGIVVISENGTIKLFNPGAEKMFGHRGEDMLGRNVSMLMPEPFRSEHDEYLARYWRTGEAHVIGRPREVKACRRDGSLFNVELRVSLLERGGANRGFIGILQDISERKAIEAQMAHFANYDALTNLANRRLVQDRIEQAIAHARRAHDCFAILFIDLDKFKSVNDRLGHDIGDQLLRAVARRLSACLREEDTVGRQGGDEFIALLARLEQPEDAAAVAEKIVEALSAPFDIGAHALHISASIGIAIYPNDGADFETLIRHSDTAMYRAKQSQDRRFRFFDQASAGETEDDPGN</sequence>
<dbReference type="InterPro" id="IPR000700">
    <property type="entry name" value="PAS-assoc_C"/>
</dbReference>
<dbReference type="PROSITE" id="PS50113">
    <property type="entry name" value="PAC"/>
    <property type="match status" value="1"/>
</dbReference>
<dbReference type="NCBIfam" id="TIGR00229">
    <property type="entry name" value="sensory_box"/>
    <property type="match status" value="1"/>
</dbReference>
<keyword evidence="8" id="KW-1133">Transmembrane helix</keyword>
<dbReference type="InterPro" id="IPR000014">
    <property type="entry name" value="PAS"/>
</dbReference>
<dbReference type="PANTHER" id="PTHR44757">
    <property type="entry name" value="DIGUANYLATE CYCLASE DGCP"/>
    <property type="match status" value="1"/>
</dbReference>
<comment type="caution">
    <text evidence="12">The sequence shown here is derived from an EMBL/GenBank/DDBJ whole genome shotgun (WGS) entry which is preliminary data.</text>
</comment>
<dbReference type="InterPro" id="IPR013767">
    <property type="entry name" value="PAS_fold"/>
</dbReference>
<feature type="domain" description="PAC" evidence="10">
    <location>
        <begin position="407"/>
        <end position="458"/>
    </location>
</feature>
<dbReference type="OrthoDB" id="9812260at2"/>
<evidence type="ECO:0000256" key="8">
    <source>
        <dbReference type="SAM" id="Phobius"/>
    </source>
</evidence>
<dbReference type="EMBL" id="JQSG02000006">
    <property type="protein sequence ID" value="OBS08421.1"/>
    <property type="molecule type" value="Genomic_DNA"/>
</dbReference>
<dbReference type="Gene3D" id="3.30.70.270">
    <property type="match status" value="1"/>
</dbReference>
<dbReference type="Gene3D" id="3.30.450.20">
    <property type="entry name" value="PAS domain"/>
    <property type="match status" value="1"/>
</dbReference>
<evidence type="ECO:0000256" key="3">
    <source>
        <dbReference type="ARBA" id="ARBA00022741"/>
    </source>
</evidence>
<dbReference type="SMART" id="SM00086">
    <property type="entry name" value="PAC"/>
    <property type="match status" value="1"/>
</dbReference>
<dbReference type="SUPFAM" id="SSF55785">
    <property type="entry name" value="PYP-like sensor domain (PAS domain)"/>
    <property type="match status" value="1"/>
</dbReference>
<keyword evidence="8" id="KW-0472">Membrane</keyword>
<evidence type="ECO:0000313" key="12">
    <source>
        <dbReference type="EMBL" id="OBS08421.1"/>
    </source>
</evidence>
<dbReference type="NCBIfam" id="TIGR00254">
    <property type="entry name" value="GGDEF"/>
    <property type="match status" value="1"/>
</dbReference>
<reference evidence="12 13" key="1">
    <citation type="journal article" date="2014" name="Genome Announc.">
        <title>Draft Genome Sequence of the Iron-Oxidizing, Acidophilic, and Halotolerant 'Thiobacillus prosperus' Type Strain DSM 5130.</title>
        <authorList>
            <person name="Ossandon F.J."/>
            <person name="Cardenas J.P."/>
            <person name="Corbett M."/>
            <person name="Quatrini R."/>
            <person name="Holmes D.S."/>
            <person name="Watkin E."/>
        </authorList>
    </citation>
    <scope>NUCLEOTIDE SEQUENCE [LARGE SCALE GENOMIC DNA]</scope>
    <source>
        <strain evidence="12 13">DSM 5130</strain>
    </source>
</reference>
<dbReference type="SMART" id="SM00091">
    <property type="entry name" value="PAS"/>
    <property type="match status" value="1"/>
</dbReference>
<keyword evidence="3" id="KW-0547">Nucleotide-binding</keyword>
<dbReference type="Pfam" id="PF00990">
    <property type="entry name" value="GGDEF"/>
    <property type="match status" value="1"/>
</dbReference>
<evidence type="ECO:0000256" key="5">
    <source>
        <dbReference type="ARBA" id="ARBA00022840"/>
    </source>
</evidence>
<evidence type="ECO:0000256" key="7">
    <source>
        <dbReference type="ARBA" id="ARBA00070616"/>
    </source>
</evidence>
<dbReference type="InterPro" id="IPR029787">
    <property type="entry name" value="Nucleotide_cyclase"/>
</dbReference>
<keyword evidence="4" id="KW-0418">Kinase</keyword>
<dbReference type="InterPro" id="IPR001610">
    <property type="entry name" value="PAC"/>
</dbReference>
<keyword evidence="8" id="KW-0812">Transmembrane</keyword>
<dbReference type="SUPFAM" id="SSF55073">
    <property type="entry name" value="Nucleotide cyclase"/>
    <property type="match status" value="1"/>
</dbReference>
<keyword evidence="13" id="KW-1185">Reference proteome</keyword>
<dbReference type="Pfam" id="PF00989">
    <property type="entry name" value="PAS"/>
    <property type="match status" value="1"/>
</dbReference>
<dbReference type="PANTHER" id="PTHR44757:SF2">
    <property type="entry name" value="BIOFILM ARCHITECTURE MAINTENANCE PROTEIN MBAA"/>
    <property type="match status" value="1"/>
</dbReference>
<dbReference type="GO" id="GO:0006355">
    <property type="term" value="P:regulation of DNA-templated transcription"/>
    <property type="evidence" value="ECO:0007669"/>
    <property type="project" value="InterPro"/>
</dbReference>
<evidence type="ECO:0000256" key="1">
    <source>
        <dbReference type="ARBA" id="ARBA00001946"/>
    </source>
</evidence>
<dbReference type="PROSITE" id="PS50887">
    <property type="entry name" value="GGDEF"/>
    <property type="match status" value="1"/>
</dbReference>
<feature type="domain" description="PAS" evidence="9">
    <location>
        <begin position="330"/>
        <end position="383"/>
    </location>
</feature>
<evidence type="ECO:0000259" key="11">
    <source>
        <dbReference type="PROSITE" id="PS50887"/>
    </source>
</evidence>
<evidence type="ECO:0000313" key="13">
    <source>
        <dbReference type="Proteomes" id="UP000029273"/>
    </source>
</evidence>
<dbReference type="InterPro" id="IPR000160">
    <property type="entry name" value="GGDEF_dom"/>
</dbReference>
<comment type="function">
    <text evidence="6">Putative oxygen sensor; modulates the activity of FixJ, a transcriptional activator of nitrogen fixation fixK gene. FixL probably acts as a kinase that phosphorylates FixJ.</text>
</comment>
<organism evidence="12 13">
    <name type="scientific">Acidihalobacter prosperus</name>
    <dbReference type="NCBI Taxonomy" id="160660"/>
    <lineage>
        <taxon>Bacteria</taxon>
        <taxon>Pseudomonadati</taxon>
        <taxon>Pseudomonadota</taxon>
        <taxon>Gammaproteobacteria</taxon>
        <taxon>Chromatiales</taxon>
        <taxon>Ectothiorhodospiraceae</taxon>
        <taxon>Acidihalobacter</taxon>
    </lineage>
</organism>
<dbReference type="GO" id="GO:0016301">
    <property type="term" value="F:kinase activity"/>
    <property type="evidence" value="ECO:0007669"/>
    <property type="project" value="UniProtKB-KW"/>
</dbReference>
<evidence type="ECO:0000256" key="6">
    <source>
        <dbReference type="ARBA" id="ARBA00059827"/>
    </source>
</evidence>
<evidence type="ECO:0000256" key="2">
    <source>
        <dbReference type="ARBA" id="ARBA00022679"/>
    </source>
</evidence>
<dbReference type="RefSeq" id="WP_052064727.1">
    <property type="nucleotide sequence ID" value="NZ_JQSG02000006.1"/>
</dbReference>
<evidence type="ECO:0000259" key="10">
    <source>
        <dbReference type="PROSITE" id="PS50113"/>
    </source>
</evidence>
<dbReference type="AlphaFoldDB" id="A0A1A6C1H3"/>
<accession>A0A1A6C1H3</accession>
<evidence type="ECO:0000259" key="9">
    <source>
        <dbReference type="PROSITE" id="PS50112"/>
    </source>
</evidence>
<dbReference type="CDD" id="cd00130">
    <property type="entry name" value="PAS"/>
    <property type="match status" value="1"/>
</dbReference>
<protein>
    <recommendedName>
        <fullName evidence="7">Sensor protein FixL</fullName>
    </recommendedName>
</protein>
<feature type="transmembrane region" description="Helical" evidence="8">
    <location>
        <begin position="12"/>
        <end position="34"/>
    </location>
</feature>
<dbReference type="GO" id="GO:0005524">
    <property type="term" value="F:ATP binding"/>
    <property type="evidence" value="ECO:0007669"/>
    <property type="project" value="UniProtKB-KW"/>
</dbReference>
<evidence type="ECO:0000256" key="4">
    <source>
        <dbReference type="ARBA" id="ARBA00022777"/>
    </source>
</evidence>
<dbReference type="PROSITE" id="PS50112">
    <property type="entry name" value="PAS"/>
    <property type="match status" value="1"/>
</dbReference>
<dbReference type="FunFam" id="3.30.450.20:FF:000060">
    <property type="entry name" value="Sensor protein FixL"/>
    <property type="match status" value="1"/>
</dbReference>
<keyword evidence="2" id="KW-0808">Transferase</keyword>
<dbReference type="FunFam" id="3.30.70.270:FF:000001">
    <property type="entry name" value="Diguanylate cyclase domain protein"/>
    <property type="match status" value="1"/>
</dbReference>
<dbReference type="Proteomes" id="UP000029273">
    <property type="component" value="Unassembled WGS sequence"/>
</dbReference>
<dbReference type="InterPro" id="IPR035965">
    <property type="entry name" value="PAS-like_dom_sf"/>
</dbReference>
<dbReference type="InterPro" id="IPR043128">
    <property type="entry name" value="Rev_trsase/Diguanyl_cyclase"/>
</dbReference>
<keyword evidence="5" id="KW-0067">ATP-binding</keyword>
<comment type="cofactor">
    <cofactor evidence="1">
        <name>Mg(2+)</name>
        <dbReference type="ChEBI" id="CHEBI:18420"/>
    </cofactor>
</comment>
<name>A0A1A6C1H3_9GAMM</name>
<feature type="domain" description="GGDEF" evidence="11">
    <location>
        <begin position="490"/>
        <end position="623"/>
    </location>
</feature>
<dbReference type="InterPro" id="IPR052155">
    <property type="entry name" value="Biofilm_reg_signaling"/>
</dbReference>
<gene>
    <name evidence="12" type="ORF">Thpro_022671</name>
</gene>
<proteinExistence type="predicted"/>